<dbReference type="Pfam" id="PF02568">
    <property type="entry name" value="ThiI"/>
    <property type="match status" value="1"/>
</dbReference>
<feature type="binding site" evidence="9">
    <location>
        <position position="288"/>
    </location>
    <ligand>
        <name>ATP</name>
        <dbReference type="ChEBI" id="CHEBI:30616"/>
    </ligand>
</feature>
<feature type="binding site" evidence="9">
    <location>
        <position position="297"/>
    </location>
    <ligand>
        <name>ATP</name>
        <dbReference type="ChEBI" id="CHEBI:30616"/>
    </ligand>
</feature>
<name>A0ABU3K3X5_9BACT</name>
<comment type="function">
    <text evidence="9">Catalyzes the ATP-dependent transfer of a sulfur to tRNA to produce 4-thiouridine in position 8 of tRNAs, which functions as a near-UV photosensor. Also catalyzes the transfer of sulfur to the sulfur carrier protein ThiS, forming ThiS-thiocarboxylate. This is a step in the synthesis of thiazole, in the thiamine biosynthesis pathway. The sulfur is donated as persulfide by IscS.</text>
</comment>
<dbReference type="Pfam" id="PF02926">
    <property type="entry name" value="THUMP"/>
    <property type="match status" value="1"/>
</dbReference>
<dbReference type="SUPFAM" id="SSF52402">
    <property type="entry name" value="Adenine nucleotide alpha hydrolases-like"/>
    <property type="match status" value="1"/>
</dbReference>
<dbReference type="EMBL" id="JAQOUE010000001">
    <property type="protein sequence ID" value="MDT7041063.1"/>
    <property type="molecule type" value="Genomic_DNA"/>
</dbReference>
<dbReference type="Gene3D" id="3.30.2130.30">
    <property type="match status" value="1"/>
</dbReference>
<reference evidence="11 12" key="1">
    <citation type="journal article" date="2023" name="ISME J.">
        <title>Cultivation and genomic characterization of novel and ubiquitous marine nitrite-oxidizing bacteria from the Nitrospirales.</title>
        <authorList>
            <person name="Mueller A.J."/>
            <person name="Daebeler A."/>
            <person name="Herbold C.W."/>
            <person name="Kirkegaard R.H."/>
            <person name="Daims H."/>
        </authorList>
    </citation>
    <scope>NUCLEOTIDE SEQUENCE [LARGE SCALE GENOMIC DNA]</scope>
    <source>
        <strain evidence="11 12">EB</strain>
    </source>
</reference>
<evidence type="ECO:0000256" key="9">
    <source>
        <dbReference type="HAMAP-Rule" id="MF_00021"/>
    </source>
</evidence>
<evidence type="ECO:0000313" key="12">
    <source>
        <dbReference type="Proteomes" id="UP001250932"/>
    </source>
</evidence>
<dbReference type="Pfam" id="PF22025">
    <property type="entry name" value="ThiI_fer"/>
    <property type="match status" value="1"/>
</dbReference>
<dbReference type="PANTHER" id="PTHR43209:SF1">
    <property type="entry name" value="TRNA SULFURTRANSFERASE"/>
    <property type="match status" value="1"/>
</dbReference>
<dbReference type="RefSeq" id="WP_313831422.1">
    <property type="nucleotide sequence ID" value="NZ_JAQOUE010000001.1"/>
</dbReference>
<dbReference type="CDD" id="cd01712">
    <property type="entry name" value="PPase_ThiI"/>
    <property type="match status" value="1"/>
</dbReference>
<protein>
    <recommendedName>
        <fullName evidence="9">Probable tRNA sulfurtransferase</fullName>
        <ecNumber evidence="9">2.8.1.4</ecNumber>
    </recommendedName>
    <alternativeName>
        <fullName evidence="9">Sulfur carrier protein ThiS sulfurtransferase</fullName>
    </alternativeName>
    <alternativeName>
        <fullName evidence="9">Thiamine biosynthesis protein ThiI</fullName>
    </alternativeName>
    <alternativeName>
        <fullName evidence="9">tRNA 4-thiouridine synthase</fullName>
    </alternativeName>
</protein>
<evidence type="ECO:0000256" key="5">
    <source>
        <dbReference type="ARBA" id="ARBA00022741"/>
    </source>
</evidence>
<dbReference type="SUPFAM" id="SSF143437">
    <property type="entry name" value="THUMP domain-like"/>
    <property type="match status" value="1"/>
</dbReference>
<feature type="binding site" evidence="9">
    <location>
        <position position="266"/>
    </location>
    <ligand>
        <name>ATP</name>
        <dbReference type="ChEBI" id="CHEBI:30616"/>
    </ligand>
</feature>
<evidence type="ECO:0000256" key="6">
    <source>
        <dbReference type="ARBA" id="ARBA00022840"/>
    </source>
</evidence>
<keyword evidence="6 9" id="KW-0067">ATP-binding</keyword>
<dbReference type="InterPro" id="IPR050102">
    <property type="entry name" value="tRNA_sulfurtransferase_ThiI"/>
</dbReference>
<keyword evidence="12" id="KW-1185">Reference proteome</keyword>
<feature type="domain" description="THUMP" evidence="10">
    <location>
        <begin position="59"/>
        <end position="166"/>
    </location>
</feature>
<sequence>MPCALVHYHELALKGGNRKFFIQRMVQHLRNSLRHHNGIQVDSLPGRVKVSFQDGTPWTAIEDGIRHTFGVVNYSLAYSLPIDYGNPDLQPLCKAIEAQLPTQSFHTFRVTTKRADKRFPHTSVEVNREVGAYLHEITGKPVQLHKPDLTIFIEIVDHTTYFSLNRQQGPGGLPTGMSGKVVCLLSGGIDSPVAAYRMMKRGCKVTFVHFHGRPYLSRASEEKVRDLAKHLTRYQLYSRLFLIPFGEIQRQIVLDSPAPIRVVLYRRMMMRIADHIAEKEQAWGLVTGDSLGQVASQTAENIQVVSEIPKLPILRPLIGMDKIEITNESQQIGTFDTSIEPDQDCCTLFVPPHPNTKCRSHDICKAEEGLAIQEMVEAGLKNAELVEFSC</sequence>
<accession>A0ABU3K3X5</accession>
<comment type="catalytic activity">
    <reaction evidence="9">
        <text>[ThiI sulfur-carrier protein]-S-sulfanyl-L-cysteine + a uridine in tRNA + 2 reduced [2Fe-2S]-[ferredoxin] + ATP + H(+) = [ThiI sulfur-carrier protein]-L-cysteine + a 4-thiouridine in tRNA + 2 oxidized [2Fe-2S]-[ferredoxin] + AMP + diphosphate</text>
        <dbReference type="Rhea" id="RHEA:24176"/>
        <dbReference type="Rhea" id="RHEA-COMP:10000"/>
        <dbReference type="Rhea" id="RHEA-COMP:10001"/>
        <dbReference type="Rhea" id="RHEA-COMP:13337"/>
        <dbReference type="Rhea" id="RHEA-COMP:13338"/>
        <dbReference type="Rhea" id="RHEA-COMP:13339"/>
        <dbReference type="Rhea" id="RHEA-COMP:13340"/>
        <dbReference type="ChEBI" id="CHEBI:15378"/>
        <dbReference type="ChEBI" id="CHEBI:29950"/>
        <dbReference type="ChEBI" id="CHEBI:30616"/>
        <dbReference type="ChEBI" id="CHEBI:33019"/>
        <dbReference type="ChEBI" id="CHEBI:33737"/>
        <dbReference type="ChEBI" id="CHEBI:33738"/>
        <dbReference type="ChEBI" id="CHEBI:61963"/>
        <dbReference type="ChEBI" id="CHEBI:65315"/>
        <dbReference type="ChEBI" id="CHEBI:136798"/>
        <dbReference type="ChEBI" id="CHEBI:456215"/>
        <dbReference type="EC" id="2.8.1.4"/>
    </reaction>
</comment>
<comment type="subcellular location">
    <subcellularLocation>
        <location evidence="1 9">Cytoplasm</location>
    </subcellularLocation>
</comment>
<evidence type="ECO:0000313" key="11">
    <source>
        <dbReference type="EMBL" id="MDT7041063.1"/>
    </source>
</evidence>
<comment type="pathway">
    <text evidence="9">Cofactor biosynthesis; thiamine diphosphate biosynthesis.</text>
</comment>
<gene>
    <name evidence="9 11" type="primary">thiI</name>
    <name evidence="11" type="ORF">PPG34_01795</name>
</gene>
<dbReference type="CDD" id="cd11716">
    <property type="entry name" value="THUMP_ThiI"/>
    <property type="match status" value="1"/>
</dbReference>
<evidence type="ECO:0000256" key="8">
    <source>
        <dbReference type="ARBA" id="ARBA00022977"/>
    </source>
</evidence>
<comment type="similarity">
    <text evidence="9">Belongs to the ThiI family.</text>
</comment>
<feature type="binding site" evidence="9">
    <location>
        <begin position="209"/>
        <end position="210"/>
    </location>
    <ligand>
        <name>ATP</name>
        <dbReference type="ChEBI" id="CHEBI:30616"/>
    </ligand>
</feature>
<dbReference type="InterPro" id="IPR049961">
    <property type="entry name" value="ThiI_N"/>
</dbReference>
<dbReference type="InterPro" id="IPR004114">
    <property type="entry name" value="THUMP_dom"/>
</dbReference>
<dbReference type="InterPro" id="IPR014729">
    <property type="entry name" value="Rossmann-like_a/b/a_fold"/>
</dbReference>
<feature type="binding site" evidence="9">
    <location>
        <begin position="184"/>
        <end position="185"/>
    </location>
    <ligand>
        <name>ATP</name>
        <dbReference type="ChEBI" id="CHEBI:30616"/>
    </ligand>
</feature>
<dbReference type="Proteomes" id="UP001250932">
    <property type="component" value="Unassembled WGS sequence"/>
</dbReference>
<dbReference type="PANTHER" id="PTHR43209">
    <property type="entry name" value="TRNA SULFURTRANSFERASE"/>
    <property type="match status" value="1"/>
</dbReference>
<dbReference type="EC" id="2.8.1.4" evidence="9"/>
<dbReference type="InterPro" id="IPR003720">
    <property type="entry name" value="tRNA_STrfase"/>
</dbReference>
<dbReference type="InterPro" id="IPR020536">
    <property type="entry name" value="ThiI_AANH"/>
</dbReference>
<dbReference type="HAMAP" id="MF_00021">
    <property type="entry name" value="ThiI"/>
    <property type="match status" value="1"/>
</dbReference>
<evidence type="ECO:0000256" key="2">
    <source>
        <dbReference type="ARBA" id="ARBA00022490"/>
    </source>
</evidence>
<keyword evidence="4 9" id="KW-0808">Transferase</keyword>
<comment type="catalytic activity">
    <reaction evidence="9">
        <text>[ThiS sulfur-carrier protein]-C-terminal Gly-Gly-AMP + S-sulfanyl-L-cysteinyl-[cysteine desulfurase] + AH2 = [ThiS sulfur-carrier protein]-C-terminal-Gly-aminoethanethioate + L-cysteinyl-[cysteine desulfurase] + A + AMP + 2 H(+)</text>
        <dbReference type="Rhea" id="RHEA:43340"/>
        <dbReference type="Rhea" id="RHEA-COMP:12157"/>
        <dbReference type="Rhea" id="RHEA-COMP:12158"/>
        <dbReference type="Rhea" id="RHEA-COMP:12910"/>
        <dbReference type="Rhea" id="RHEA-COMP:19908"/>
        <dbReference type="ChEBI" id="CHEBI:13193"/>
        <dbReference type="ChEBI" id="CHEBI:15378"/>
        <dbReference type="ChEBI" id="CHEBI:17499"/>
        <dbReference type="ChEBI" id="CHEBI:29950"/>
        <dbReference type="ChEBI" id="CHEBI:61963"/>
        <dbReference type="ChEBI" id="CHEBI:90618"/>
        <dbReference type="ChEBI" id="CHEBI:232372"/>
        <dbReference type="ChEBI" id="CHEBI:456215"/>
    </reaction>
</comment>
<organism evidence="11 12">
    <name type="scientific">Candidatus Nitronereus thalassa</name>
    <dbReference type="NCBI Taxonomy" id="3020898"/>
    <lineage>
        <taxon>Bacteria</taxon>
        <taxon>Pseudomonadati</taxon>
        <taxon>Nitrospirota</taxon>
        <taxon>Nitrospiria</taxon>
        <taxon>Nitrospirales</taxon>
        <taxon>Nitrospiraceae</taxon>
        <taxon>Candidatus Nitronereus</taxon>
    </lineage>
</organism>
<keyword evidence="5 9" id="KW-0547">Nucleotide-binding</keyword>
<dbReference type="InterPro" id="IPR054173">
    <property type="entry name" value="ThiI_fer"/>
</dbReference>
<dbReference type="NCBIfam" id="TIGR00342">
    <property type="entry name" value="tRNA uracil 4-sulfurtransferase ThiI"/>
    <property type="match status" value="1"/>
</dbReference>
<keyword evidence="3 9" id="KW-0820">tRNA-binding</keyword>
<keyword evidence="8 9" id="KW-0784">Thiamine biosynthesis</keyword>
<evidence type="ECO:0000256" key="1">
    <source>
        <dbReference type="ARBA" id="ARBA00004496"/>
    </source>
</evidence>
<dbReference type="GO" id="GO:0140741">
    <property type="term" value="F:tRNA-uracil-4 sulfurtransferase activity"/>
    <property type="evidence" value="ECO:0007669"/>
    <property type="project" value="UniProtKB-EC"/>
</dbReference>
<evidence type="ECO:0000256" key="4">
    <source>
        <dbReference type="ARBA" id="ARBA00022679"/>
    </source>
</evidence>
<dbReference type="SMART" id="SM00981">
    <property type="entry name" value="THUMP"/>
    <property type="match status" value="1"/>
</dbReference>
<evidence type="ECO:0000256" key="3">
    <source>
        <dbReference type="ARBA" id="ARBA00022555"/>
    </source>
</evidence>
<comment type="caution">
    <text evidence="11">The sequence shown here is derived from an EMBL/GenBank/DDBJ whole genome shotgun (WGS) entry which is preliminary data.</text>
</comment>
<dbReference type="Gene3D" id="3.40.50.620">
    <property type="entry name" value="HUPs"/>
    <property type="match status" value="1"/>
</dbReference>
<proteinExistence type="inferred from homology"/>
<evidence type="ECO:0000256" key="7">
    <source>
        <dbReference type="ARBA" id="ARBA00022884"/>
    </source>
</evidence>
<keyword evidence="2 9" id="KW-0963">Cytoplasm</keyword>
<evidence type="ECO:0000259" key="10">
    <source>
        <dbReference type="PROSITE" id="PS51165"/>
    </source>
</evidence>
<dbReference type="InterPro" id="IPR049962">
    <property type="entry name" value="THUMP_ThiI"/>
</dbReference>
<keyword evidence="7 9" id="KW-0694">RNA-binding</keyword>
<dbReference type="PROSITE" id="PS51165">
    <property type="entry name" value="THUMP"/>
    <property type="match status" value="1"/>
</dbReference>